<evidence type="ECO:0000256" key="7">
    <source>
        <dbReference type="RuleBase" id="RU000488"/>
    </source>
</evidence>
<evidence type="ECO:0000313" key="10">
    <source>
        <dbReference type="EMBL" id="VFT93303.1"/>
    </source>
</evidence>
<dbReference type="AlphaFoldDB" id="A0A485L782"/>
<evidence type="ECO:0000256" key="8">
    <source>
        <dbReference type="SAM" id="Phobius"/>
    </source>
</evidence>
<keyword evidence="3 6" id="KW-0812">Transmembrane</keyword>
<dbReference type="InterPro" id="IPR018108">
    <property type="entry name" value="MCP_transmembrane"/>
</dbReference>
<evidence type="ECO:0000256" key="5">
    <source>
        <dbReference type="ARBA" id="ARBA00023136"/>
    </source>
</evidence>
<feature type="repeat" description="Solcar" evidence="6">
    <location>
        <begin position="246"/>
        <end position="333"/>
    </location>
</feature>
<dbReference type="Pfam" id="PF00153">
    <property type="entry name" value="Mito_carr"/>
    <property type="match status" value="3"/>
</dbReference>
<dbReference type="EMBL" id="VJMH01005893">
    <property type="protein sequence ID" value="KAF0692383.1"/>
    <property type="molecule type" value="Genomic_DNA"/>
</dbReference>
<evidence type="ECO:0000256" key="3">
    <source>
        <dbReference type="ARBA" id="ARBA00022692"/>
    </source>
</evidence>
<name>A0A485L782_9STRA</name>
<feature type="transmembrane region" description="Helical" evidence="8">
    <location>
        <begin position="147"/>
        <end position="166"/>
    </location>
</feature>
<keyword evidence="2 7" id="KW-0813">Transport</keyword>
<evidence type="ECO:0000256" key="2">
    <source>
        <dbReference type="ARBA" id="ARBA00022448"/>
    </source>
</evidence>
<dbReference type="OrthoDB" id="18574at2759"/>
<proteinExistence type="inferred from homology"/>
<protein>
    <submittedName>
        <fullName evidence="10">Aste57867_16529 protein</fullName>
    </submittedName>
</protein>
<dbReference type="PROSITE" id="PS50920">
    <property type="entry name" value="SOLCAR"/>
    <property type="match status" value="3"/>
</dbReference>
<dbReference type="EMBL" id="CAADRA010005914">
    <property type="protein sequence ID" value="VFT93303.1"/>
    <property type="molecule type" value="Genomic_DNA"/>
</dbReference>
<comment type="similarity">
    <text evidence="7">Belongs to the mitochondrial carrier (TC 2.A.29) family.</text>
</comment>
<comment type="subcellular location">
    <subcellularLocation>
        <location evidence="1">Membrane</location>
        <topology evidence="1">Multi-pass membrane protein</topology>
    </subcellularLocation>
</comment>
<dbReference type="InterPro" id="IPR023395">
    <property type="entry name" value="MCP_dom_sf"/>
</dbReference>
<dbReference type="InterPro" id="IPR002067">
    <property type="entry name" value="MCP"/>
</dbReference>
<feature type="repeat" description="Solcar" evidence="6">
    <location>
        <begin position="55"/>
        <end position="138"/>
    </location>
</feature>
<reference evidence="9" key="2">
    <citation type="submission" date="2019-06" db="EMBL/GenBank/DDBJ databases">
        <title>Genomics analysis of Aphanomyces spp. identifies a new class of oomycete effector associated with host adaptation.</title>
        <authorList>
            <person name="Gaulin E."/>
        </authorList>
    </citation>
    <scope>NUCLEOTIDE SEQUENCE</scope>
    <source>
        <strain evidence="9">CBS 578.67</strain>
    </source>
</reference>
<dbReference type="GO" id="GO:0016020">
    <property type="term" value="C:membrane"/>
    <property type="evidence" value="ECO:0007669"/>
    <property type="project" value="UniProtKB-SubCell"/>
</dbReference>
<organism evidence="10 11">
    <name type="scientific">Aphanomyces stellatus</name>
    <dbReference type="NCBI Taxonomy" id="120398"/>
    <lineage>
        <taxon>Eukaryota</taxon>
        <taxon>Sar</taxon>
        <taxon>Stramenopiles</taxon>
        <taxon>Oomycota</taxon>
        <taxon>Saprolegniomycetes</taxon>
        <taxon>Saprolegniales</taxon>
        <taxon>Verrucalvaceae</taxon>
        <taxon>Aphanomyces</taxon>
    </lineage>
</organism>
<evidence type="ECO:0000256" key="1">
    <source>
        <dbReference type="ARBA" id="ARBA00004141"/>
    </source>
</evidence>
<evidence type="ECO:0000256" key="4">
    <source>
        <dbReference type="ARBA" id="ARBA00022737"/>
    </source>
</evidence>
<reference evidence="10 11" key="1">
    <citation type="submission" date="2019-03" db="EMBL/GenBank/DDBJ databases">
        <authorList>
            <person name="Gaulin E."/>
            <person name="Dumas B."/>
        </authorList>
    </citation>
    <scope>NUCLEOTIDE SEQUENCE [LARGE SCALE GENOMIC DNA]</scope>
    <source>
        <strain evidence="10">CBS 568.67</strain>
    </source>
</reference>
<evidence type="ECO:0000313" key="9">
    <source>
        <dbReference type="EMBL" id="KAF0692383.1"/>
    </source>
</evidence>
<dbReference type="Gene3D" id="1.50.40.10">
    <property type="entry name" value="Mitochondrial carrier domain"/>
    <property type="match status" value="1"/>
</dbReference>
<dbReference type="Proteomes" id="UP000332933">
    <property type="component" value="Unassembled WGS sequence"/>
</dbReference>
<gene>
    <name evidence="10" type="primary">Aste57867_16529</name>
    <name evidence="9" type="ORF">As57867_016472</name>
    <name evidence="10" type="ORF">ASTE57867_16529</name>
</gene>
<sequence>MLRPVAHYAKTAGSFMSEIKSTAEWIVSKPLQSRVALFQMKATRHSAANRITPCSKMWHAMAAGVVAGCVTRTATSPLDVIKILVQVDTHRGSVHTTCRNLYQIYGMRGFWRGNLAGCCRLGAYSGIKFGVFDQLQTMRDPYVAPSALGWASCGAVAGFVATIAVYPMELVRTRLIVLKEASSIAQECIRVLHSVGMRGFYRGCFAGLVGAIPFEGIQFASYECGKSYITDHRWPASRWPTHKVKLDSVDHLVLGSLSGALAQMAAYPFDTIKKQLQLQAASKVGCKSMRACVDQILREQGISGFYRGSLTNMVRLVPYAALMFTSYEATMDLLKAL</sequence>
<dbReference type="SUPFAM" id="SSF103506">
    <property type="entry name" value="Mitochondrial carrier"/>
    <property type="match status" value="1"/>
</dbReference>
<keyword evidence="11" id="KW-1185">Reference proteome</keyword>
<evidence type="ECO:0000256" key="6">
    <source>
        <dbReference type="PROSITE-ProRule" id="PRU00282"/>
    </source>
</evidence>
<dbReference type="PANTHER" id="PTHR24089">
    <property type="entry name" value="SOLUTE CARRIER FAMILY 25"/>
    <property type="match status" value="1"/>
</dbReference>
<keyword evidence="5 6" id="KW-0472">Membrane</keyword>
<evidence type="ECO:0000313" key="11">
    <source>
        <dbReference type="Proteomes" id="UP000332933"/>
    </source>
</evidence>
<dbReference type="GO" id="GO:0055085">
    <property type="term" value="P:transmembrane transport"/>
    <property type="evidence" value="ECO:0007669"/>
    <property type="project" value="InterPro"/>
</dbReference>
<dbReference type="PRINTS" id="PR00926">
    <property type="entry name" value="MITOCARRIER"/>
</dbReference>
<accession>A0A485L782</accession>
<feature type="repeat" description="Solcar" evidence="6">
    <location>
        <begin position="145"/>
        <end position="228"/>
    </location>
</feature>
<keyword evidence="8" id="KW-1133">Transmembrane helix</keyword>
<keyword evidence="4" id="KW-0677">Repeat</keyword>